<protein>
    <submittedName>
        <fullName evidence="1">Uncharacterized protein</fullName>
    </submittedName>
</protein>
<dbReference type="RefSeq" id="WP_377868667.1">
    <property type="nucleotide sequence ID" value="NZ_JBHMAY010000007.1"/>
</dbReference>
<evidence type="ECO:0000313" key="2">
    <source>
        <dbReference type="Proteomes" id="UP001595764"/>
    </source>
</evidence>
<evidence type="ECO:0000313" key="1">
    <source>
        <dbReference type="EMBL" id="MFC3510593.1"/>
    </source>
</evidence>
<reference evidence="2" key="1">
    <citation type="journal article" date="2019" name="Int. J. Syst. Evol. Microbiol.">
        <title>The Global Catalogue of Microorganisms (GCM) 10K type strain sequencing project: providing services to taxonomists for standard genome sequencing and annotation.</title>
        <authorList>
            <consortium name="The Broad Institute Genomics Platform"/>
            <consortium name="The Broad Institute Genome Sequencing Center for Infectious Disease"/>
            <person name="Wu L."/>
            <person name="Ma J."/>
        </authorList>
    </citation>
    <scope>NUCLEOTIDE SEQUENCE [LARGE SCALE GENOMIC DNA]</scope>
    <source>
        <strain evidence="2">CGMCC 4.7682</strain>
    </source>
</reference>
<sequence length="123" mass="14456">MRRTATAQFLDDLGLRDLAADTRRNDLRMRVRRARFRIRHHLTPPSTDFLETFEQLMRTYSPNEVEAARRREQARPWWQRLSRYNRAMAAAMDKHLAAQEAEIDRLVSMIREGFPVGGDDDAA</sequence>
<comment type="caution">
    <text evidence="1">The sequence shown here is derived from an EMBL/GenBank/DDBJ whole genome shotgun (WGS) entry which is preliminary data.</text>
</comment>
<gene>
    <name evidence="1" type="ORF">ACFORO_10505</name>
</gene>
<accession>A0ABV7QGG8</accession>
<proteinExistence type="predicted"/>
<dbReference type="EMBL" id="JBHRWI010000015">
    <property type="protein sequence ID" value="MFC3510593.1"/>
    <property type="molecule type" value="Genomic_DNA"/>
</dbReference>
<dbReference type="Proteomes" id="UP001595764">
    <property type="component" value="Unassembled WGS sequence"/>
</dbReference>
<keyword evidence="2" id="KW-1185">Reference proteome</keyword>
<organism evidence="1 2">
    <name type="scientific">Amycolatopsis halotolerans</name>
    <dbReference type="NCBI Taxonomy" id="330083"/>
    <lineage>
        <taxon>Bacteria</taxon>
        <taxon>Bacillati</taxon>
        <taxon>Actinomycetota</taxon>
        <taxon>Actinomycetes</taxon>
        <taxon>Pseudonocardiales</taxon>
        <taxon>Pseudonocardiaceae</taxon>
        <taxon>Amycolatopsis</taxon>
    </lineage>
</organism>
<name>A0ABV7QGG8_9PSEU</name>